<keyword evidence="3" id="KW-1185">Reference proteome</keyword>
<gene>
    <name evidence="2" type="ORF">O181_023029</name>
</gene>
<evidence type="ECO:0000256" key="1">
    <source>
        <dbReference type="SAM" id="MobiDB-lite"/>
    </source>
</evidence>
<sequence length="291" mass="33200">MNSYLHIKSFLGQEKIIELLGGLSPLSCKDKVKKIKNWLKNQSLLSIDQKKELEMTPALEKEKPVVSTSSKPAPEISKDKPKGPQKKKKGPKNHQGKGKGKANWHRPYPQGYSISNLEPSAMDSVFNIATQIIDEIHFIRSNIAVQLGKFDLKLTKITSDINDLKKNDRVSSELHRSKVDRLDLICNTCDRIERKCQIQDNKMEEISITNINDQLKFLKSHILAIVDNTNQFTTHLERSNSERHKLKDEIIAHVENIHKNYEPVSHMSRHSKPFTEEKLPVKGSVTPFLGV</sequence>
<comment type="caution">
    <text evidence="2">The sequence shown here is derived from an EMBL/GenBank/DDBJ whole genome shotgun (WGS) entry which is preliminary data.</text>
</comment>
<feature type="compositionally biased region" description="Basic residues" evidence="1">
    <location>
        <begin position="83"/>
        <end position="104"/>
    </location>
</feature>
<dbReference type="EMBL" id="AVOT02007177">
    <property type="protein sequence ID" value="MBW0483314.1"/>
    <property type="molecule type" value="Genomic_DNA"/>
</dbReference>
<evidence type="ECO:0000313" key="3">
    <source>
        <dbReference type="Proteomes" id="UP000765509"/>
    </source>
</evidence>
<proteinExistence type="predicted"/>
<evidence type="ECO:0000313" key="2">
    <source>
        <dbReference type="EMBL" id="MBW0483314.1"/>
    </source>
</evidence>
<reference evidence="2" key="1">
    <citation type="submission" date="2021-03" db="EMBL/GenBank/DDBJ databases">
        <title>Draft genome sequence of rust myrtle Austropuccinia psidii MF-1, a brazilian biotype.</title>
        <authorList>
            <person name="Quecine M.C."/>
            <person name="Pachon D.M.R."/>
            <person name="Bonatelli M.L."/>
            <person name="Correr F.H."/>
            <person name="Franceschini L.M."/>
            <person name="Leite T.F."/>
            <person name="Margarido G.R.A."/>
            <person name="Almeida C.A."/>
            <person name="Ferrarezi J.A."/>
            <person name="Labate C.A."/>
        </authorList>
    </citation>
    <scope>NUCLEOTIDE SEQUENCE</scope>
    <source>
        <strain evidence="2">MF-1</strain>
    </source>
</reference>
<name>A0A9Q3CDP4_9BASI</name>
<organism evidence="2 3">
    <name type="scientific">Austropuccinia psidii MF-1</name>
    <dbReference type="NCBI Taxonomy" id="1389203"/>
    <lineage>
        <taxon>Eukaryota</taxon>
        <taxon>Fungi</taxon>
        <taxon>Dikarya</taxon>
        <taxon>Basidiomycota</taxon>
        <taxon>Pucciniomycotina</taxon>
        <taxon>Pucciniomycetes</taxon>
        <taxon>Pucciniales</taxon>
        <taxon>Sphaerophragmiaceae</taxon>
        <taxon>Austropuccinia</taxon>
    </lineage>
</organism>
<protein>
    <submittedName>
        <fullName evidence="2">Uncharacterized protein</fullName>
    </submittedName>
</protein>
<accession>A0A9Q3CDP4</accession>
<feature type="region of interest" description="Disordered" evidence="1">
    <location>
        <begin position="56"/>
        <end position="110"/>
    </location>
</feature>
<dbReference type="AlphaFoldDB" id="A0A9Q3CDP4"/>
<dbReference type="Proteomes" id="UP000765509">
    <property type="component" value="Unassembled WGS sequence"/>
</dbReference>